<evidence type="ECO:0000256" key="9">
    <source>
        <dbReference type="PIRSR" id="PIRSR630616-3"/>
    </source>
</evidence>
<dbReference type="STRING" id="857967.G0QXU1"/>
<evidence type="ECO:0000313" key="13">
    <source>
        <dbReference type="EMBL" id="EGR29972.1"/>
    </source>
</evidence>
<comment type="subunit">
    <text evidence="1">Monomer.</text>
</comment>
<keyword evidence="6 8" id="KW-0067">ATP-binding</keyword>
<proteinExistence type="inferred from homology"/>
<dbReference type="RefSeq" id="XP_004031208.1">
    <property type="nucleotide sequence ID" value="XM_004031160.1"/>
</dbReference>
<evidence type="ECO:0000256" key="1">
    <source>
        <dbReference type="ARBA" id="ARBA00011245"/>
    </source>
</evidence>
<dbReference type="SUPFAM" id="SSF56112">
    <property type="entry name" value="Protein kinase-like (PK-like)"/>
    <property type="match status" value="1"/>
</dbReference>
<dbReference type="InterPro" id="IPR017441">
    <property type="entry name" value="Protein_kinase_ATP_BS"/>
</dbReference>
<dbReference type="GO" id="GO:0004683">
    <property type="term" value="F:calcium/calmodulin-dependent protein kinase activity"/>
    <property type="evidence" value="ECO:0007669"/>
    <property type="project" value="UniProtKB-EC"/>
</dbReference>
<dbReference type="OrthoDB" id="377346at2759"/>
<keyword evidence="2 11" id="KW-0723">Serine/threonine-protein kinase</keyword>
<keyword evidence="5 13" id="KW-0418">Kinase</keyword>
<feature type="domain" description="Protein kinase" evidence="12">
    <location>
        <begin position="115"/>
        <end position="365"/>
    </location>
</feature>
<protein>
    <submittedName>
        <fullName evidence="13">Protein kinase domain protein</fullName>
        <ecNumber evidence="13">2.7.11.17</ecNumber>
    </submittedName>
</protein>
<dbReference type="Proteomes" id="UP000008983">
    <property type="component" value="Unassembled WGS sequence"/>
</dbReference>
<dbReference type="FunFam" id="3.30.200.20:FF:000042">
    <property type="entry name" value="Aurora kinase A"/>
    <property type="match status" value="1"/>
</dbReference>
<dbReference type="FunFam" id="1.10.510.10:FF:000571">
    <property type="entry name" value="Maternal embryonic leucine zipper kinase"/>
    <property type="match status" value="1"/>
</dbReference>
<dbReference type="InParanoid" id="G0QXU1"/>
<evidence type="ECO:0000256" key="3">
    <source>
        <dbReference type="ARBA" id="ARBA00022679"/>
    </source>
</evidence>
<dbReference type="EC" id="2.7.11.17" evidence="13"/>
<organism evidence="13 14">
    <name type="scientific">Ichthyophthirius multifiliis</name>
    <name type="common">White spot disease agent</name>
    <name type="synonym">Ich</name>
    <dbReference type="NCBI Taxonomy" id="5932"/>
    <lineage>
        <taxon>Eukaryota</taxon>
        <taxon>Sar</taxon>
        <taxon>Alveolata</taxon>
        <taxon>Ciliophora</taxon>
        <taxon>Intramacronucleata</taxon>
        <taxon>Oligohymenophorea</taxon>
        <taxon>Hymenostomatida</taxon>
        <taxon>Ophryoglenina</taxon>
        <taxon>Ichthyophthirius</taxon>
    </lineage>
</organism>
<dbReference type="PANTHER" id="PTHR24350">
    <property type="entry name" value="SERINE/THREONINE-PROTEIN KINASE IAL-RELATED"/>
    <property type="match status" value="1"/>
</dbReference>
<evidence type="ECO:0000256" key="11">
    <source>
        <dbReference type="RuleBase" id="RU000304"/>
    </source>
</evidence>
<gene>
    <name evidence="13" type="ORF">IMG5_145210</name>
</gene>
<evidence type="ECO:0000313" key="14">
    <source>
        <dbReference type="Proteomes" id="UP000008983"/>
    </source>
</evidence>
<evidence type="ECO:0000256" key="5">
    <source>
        <dbReference type="ARBA" id="ARBA00022777"/>
    </source>
</evidence>
<dbReference type="GO" id="GO:0005524">
    <property type="term" value="F:ATP binding"/>
    <property type="evidence" value="ECO:0007669"/>
    <property type="project" value="UniProtKB-UniRule"/>
</dbReference>
<feature type="cross-link" description="Glycyl lysine isopeptide (Lys-Gly) (interchain with G-Cter in SUMO2)" evidence="9">
    <location>
        <position position="240"/>
    </location>
</feature>
<evidence type="ECO:0000256" key="2">
    <source>
        <dbReference type="ARBA" id="ARBA00022527"/>
    </source>
</evidence>
<dbReference type="Gene3D" id="3.30.200.20">
    <property type="entry name" value="Phosphorylase Kinase, domain 1"/>
    <property type="match status" value="1"/>
</dbReference>
<evidence type="ECO:0000256" key="4">
    <source>
        <dbReference type="ARBA" id="ARBA00022741"/>
    </source>
</evidence>
<keyword evidence="3 13" id="KW-0808">Transferase</keyword>
<keyword evidence="14" id="KW-1185">Reference proteome</keyword>
<evidence type="ECO:0000256" key="10">
    <source>
        <dbReference type="PROSITE-ProRule" id="PRU10141"/>
    </source>
</evidence>
<dbReference type="PROSITE" id="PS00108">
    <property type="entry name" value="PROTEIN_KINASE_ST"/>
    <property type="match status" value="1"/>
</dbReference>
<evidence type="ECO:0000256" key="6">
    <source>
        <dbReference type="ARBA" id="ARBA00022840"/>
    </source>
</evidence>
<name>G0QXU1_ICHMU</name>
<keyword evidence="4 8" id="KW-0547">Nucleotide-binding</keyword>
<dbReference type="PROSITE" id="PS50011">
    <property type="entry name" value="PROTEIN_KINASE_DOM"/>
    <property type="match status" value="1"/>
</dbReference>
<reference evidence="13 14" key="1">
    <citation type="submission" date="2011-07" db="EMBL/GenBank/DDBJ databases">
        <authorList>
            <person name="Coyne R."/>
            <person name="Brami D."/>
            <person name="Johnson J."/>
            <person name="Hostetler J."/>
            <person name="Hannick L."/>
            <person name="Clark T."/>
            <person name="Cassidy-Hanley D."/>
            <person name="Inman J."/>
        </authorList>
    </citation>
    <scope>NUCLEOTIDE SEQUENCE [LARGE SCALE GENOMIC DNA]</scope>
    <source>
        <strain evidence="13 14">G5</strain>
    </source>
</reference>
<dbReference type="PROSITE" id="PS00107">
    <property type="entry name" value="PROTEIN_KINASE_ATP"/>
    <property type="match status" value="1"/>
</dbReference>
<dbReference type="GeneID" id="14906072"/>
<evidence type="ECO:0000256" key="8">
    <source>
        <dbReference type="PIRSR" id="PIRSR630616-2"/>
    </source>
</evidence>
<dbReference type="InterPro" id="IPR000719">
    <property type="entry name" value="Prot_kinase_dom"/>
</dbReference>
<evidence type="ECO:0000259" key="12">
    <source>
        <dbReference type="PROSITE" id="PS50011"/>
    </source>
</evidence>
<dbReference type="SMART" id="SM00220">
    <property type="entry name" value="S_TKc"/>
    <property type="match status" value="1"/>
</dbReference>
<comment type="similarity">
    <text evidence="11">Belongs to the protein kinase superfamily.</text>
</comment>
<dbReference type="InterPro" id="IPR030616">
    <property type="entry name" value="Aur-like"/>
</dbReference>
<feature type="active site" description="Proton acceptor" evidence="7">
    <location>
        <position position="238"/>
    </location>
</feature>
<dbReference type="Gene3D" id="1.10.510.10">
    <property type="entry name" value="Transferase(Phosphotransferase) domain 1"/>
    <property type="match status" value="1"/>
</dbReference>
<feature type="binding site" evidence="10">
    <location>
        <position position="145"/>
    </location>
    <ligand>
        <name>ATP</name>
        <dbReference type="ChEBI" id="CHEBI:30616"/>
    </ligand>
</feature>
<dbReference type="eggNOG" id="KOG0580">
    <property type="taxonomic scope" value="Eukaryota"/>
</dbReference>
<dbReference type="OMA" id="SQQNIDR"/>
<sequence>FSLRKNTQKTQVQEIINQLEKEKSLRKNQVQEQIKSKFQANQLLISNFQQNEGSIDIQQQEKSIKLKKIMSTYESIIEQRIQNKRCSTQIDENIDQCNQSIEKPQYPFKYNSQSFIFIKSLGKGSHSEVFLAQDKYTGFLFAVKKLNIQKLIEMEMEEQFSCEIKIQYFLNQPNIIKLFYFFKQGNFFYLIMEYAQGNQLSRVQKQNTFLKEPQAAFYLLQISQAISYLHKINIMHRDIKTENIIITNEIAKLADFGYSRKSNQQNIRNTFCGTLDYLSPEIINGQNYDIYVDIWAFGVLTYQLLQGVAPFYEESQSETLDKIKEGKFMFQKWISDKAQYFVKSLLIINSEKRPSVKEILHNNWLLEQAQVYENQLKSYDDLEQELKQLY</sequence>
<dbReference type="EMBL" id="GL984088">
    <property type="protein sequence ID" value="EGR29972.1"/>
    <property type="molecule type" value="Genomic_DNA"/>
</dbReference>
<accession>G0QXU1</accession>
<evidence type="ECO:0000256" key="7">
    <source>
        <dbReference type="PIRSR" id="PIRSR630616-1"/>
    </source>
</evidence>
<feature type="binding site" evidence="8">
    <location>
        <position position="144"/>
    </location>
    <ligand>
        <name>ATP</name>
        <dbReference type="ChEBI" id="CHEBI:30616"/>
    </ligand>
</feature>
<feature type="binding site" evidence="8">
    <location>
        <begin position="193"/>
        <end position="195"/>
    </location>
    <ligand>
        <name>ATP</name>
        <dbReference type="ChEBI" id="CHEBI:30616"/>
    </ligand>
</feature>
<dbReference type="InterPro" id="IPR008271">
    <property type="entry name" value="Ser/Thr_kinase_AS"/>
</dbReference>
<dbReference type="InterPro" id="IPR011009">
    <property type="entry name" value="Kinase-like_dom_sf"/>
</dbReference>
<dbReference type="AlphaFoldDB" id="G0QXU1"/>
<feature type="binding site" evidence="8">
    <location>
        <begin position="242"/>
        <end position="243"/>
    </location>
    <ligand>
        <name>ATP</name>
        <dbReference type="ChEBI" id="CHEBI:30616"/>
    </ligand>
</feature>
<feature type="binding site" evidence="8">
    <location>
        <position position="255"/>
    </location>
    <ligand>
        <name>ATP</name>
        <dbReference type="ChEBI" id="CHEBI:30616"/>
    </ligand>
</feature>
<dbReference type="Pfam" id="PF00069">
    <property type="entry name" value="Pkinase"/>
    <property type="match status" value="1"/>
</dbReference>
<feature type="non-terminal residue" evidence="13">
    <location>
        <position position="1"/>
    </location>
</feature>